<reference evidence="2 3" key="1">
    <citation type="submission" date="2024-01" db="EMBL/GenBank/DDBJ databases">
        <title>Novel species of the genus Luteimonas isolated from rivers.</title>
        <authorList>
            <person name="Lu H."/>
        </authorList>
    </citation>
    <scope>NUCLEOTIDE SEQUENCE [LARGE SCALE GENOMIC DNA]</scope>
    <source>
        <strain evidence="2 3">SMYT11W</strain>
    </source>
</reference>
<feature type="compositionally biased region" description="Pro residues" evidence="1">
    <location>
        <begin position="264"/>
        <end position="276"/>
    </location>
</feature>
<protein>
    <submittedName>
        <fullName evidence="2">Uncharacterized protein</fullName>
    </submittedName>
</protein>
<evidence type="ECO:0000313" key="2">
    <source>
        <dbReference type="EMBL" id="MEF3083065.1"/>
    </source>
</evidence>
<comment type="caution">
    <text evidence="2">The sequence shown here is derived from an EMBL/GenBank/DDBJ whole genome shotgun (WGS) entry which is preliminary data.</text>
</comment>
<gene>
    <name evidence="2" type="ORF">V3391_12700</name>
</gene>
<evidence type="ECO:0000256" key="1">
    <source>
        <dbReference type="SAM" id="MobiDB-lite"/>
    </source>
</evidence>
<accession>A0ABU7WHS8</accession>
<organism evidence="2 3">
    <name type="scientific">Luteimonas flava</name>
    <dbReference type="NCBI Taxonomy" id="3115822"/>
    <lineage>
        <taxon>Bacteria</taxon>
        <taxon>Pseudomonadati</taxon>
        <taxon>Pseudomonadota</taxon>
        <taxon>Gammaproteobacteria</taxon>
        <taxon>Lysobacterales</taxon>
        <taxon>Lysobacteraceae</taxon>
        <taxon>Luteimonas</taxon>
    </lineage>
</organism>
<sequence>MTSDGIYDTQHTVTFTETSLFDRLKEFLPFLPREIPLFAAVTISFWGVAEVLSELGGEAISLRILAAPALATALAVASYKAIQRYKASVPEALLDESMASQAIHRKGRCGWQFALALQMLKERINSSDRMLQRIENGASFVAPKTIDNKEYLDWIKRRPEVLLRLSRSVAIQSTSELPSVLARPRSENFLADLKDSVTQLSKLYQATVTFELEARSIDPPEELTNAHEMTWGWSTPIRDGVREFLDVLEQISQIDPRSARKDGSPPPSFGIKFKPPPNINEFTQELRKHF</sequence>
<evidence type="ECO:0000313" key="3">
    <source>
        <dbReference type="Proteomes" id="UP001358324"/>
    </source>
</evidence>
<dbReference type="Proteomes" id="UP001358324">
    <property type="component" value="Unassembled WGS sequence"/>
</dbReference>
<dbReference type="EMBL" id="JAZHBM010000003">
    <property type="protein sequence ID" value="MEF3083065.1"/>
    <property type="molecule type" value="Genomic_DNA"/>
</dbReference>
<proteinExistence type="predicted"/>
<dbReference type="RefSeq" id="WP_332078792.1">
    <property type="nucleotide sequence ID" value="NZ_JAZHBM010000003.1"/>
</dbReference>
<name>A0ABU7WHS8_9GAMM</name>
<keyword evidence="3" id="KW-1185">Reference proteome</keyword>
<feature type="region of interest" description="Disordered" evidence="1">
    <location>
        <begin position="255"/>
        <end position="276"/>
    </location>
</feature>